<organism evidence="1">
    <name type="scientific">marine sediment metagenome</name>
    <dbReference type="NCBI Taxonomy" id="412755"/>
    <lineage>
        <taxon>unclassified sequences</taxon>
        <taxon>metagenomes</taxon>
        <taxon>ecological metagenomes</taxon>
    </lineage>
</organism>
<gene>
    <name evidence="1" type="ORF">LCGC14_3107020</name>
</gene>
<accession>A0A0F8YDP7</accession>
<sequence length="321" mass="33969">TPIDTVAVLDAITLVAETQRSLTDTVAVLDLLSFVTGQKVSLGDTVAVQDVVSVLGQILISAADTVAVQDALSTLRHTLVTPTDTVAIQDALSKLGQILIAASDAVAVQDVLAKLGQILITSTDRLAVSDNVISELSALLQSILDRLAVEDLLSSLTAGDVALSDGATISDSLTVALGVVTYVSTNYLLRAPPSGDPWLMELVLVLNAELMERQPQIIGWRHDGTNLHLRVKTAINVSWLQIHVQSTESGKGGPTYDASNFVSSTLRDCRADRVVDVSVPDLPAGRYVIWAIPVDYNTDGTKILFNGVSADDKMAFADIGV</sequence>
<dbReference type="AlphaFoldDB" id="A0A0F8YDP7"/>
<protein>
    <submittedName>
        <fullName evidence="1">Uncharacterized protein</fullName>
    </submittedName>
</protein>
<comment type="caution">
    <text evidence="1">The sequence shown here is derived from an EMBL/GenBank/DDBJ whole genome shotgun (WGS) entry which is preliminary data.</text>
</comment>
<dbReference type="EMBL" id="LAZR01067124">
    <property type="protein sequence ID" value="KKK52229.1"/>
    <property type="molecule type" value="Genomic_DNA"/>
</dbReference>
<feature type="non-terminal residue" evidence="1">
    <location>
        <position position="1"/>
    </location>
</feature>
<evidence type="ECO:0000313" key="1">
    <source>
        <dbReference type="EMBL" id="KKK52229.1"/>
    </source>
</evidence>
<proteinExistence type="predicted"/>
<reference evidence="1" key="1">
    <citation type="journal article" date="2015" name="Nature">
        <title>Complex archaea that bridge the gap between prokaryotes and eukaryotes.</title>
        <authorList>
            <person name="Spang A."/>
            <person name="Saw J.H."/>
            <person name="Jorgensen S.L."/>
            <person name="Zaremba-Niedzwiedzka K."/>
            <person name="Martijn J."/>
            <person name="Lind A.E."/>
            <person name="van Eijk R."/>
            <person name="Schleper C."/>
            <person name="Guy L."/>
            <person name="Ettema T.J."/>
        </authorList>
    </citation>
    <scope>NUCLEOTIDE SEQUENCE</scope>
</reference>
<name>A0A0F8YDP7_9ZZZZ</name>